<dbReference type="Proteomes" id="UP001515500">
    <property type="component" value="Chromosome 2"/>
</dbReference>
<dbReference type="InterPro" id="IPR013103">
    <property type="entry name" value="RVT_2"/>
</dbReference>
<evidence type="ECO:0000256" key="1">
    <source>
        <dbReference type="SAM" id="Phobius"/>
    </source>
</evidence>
<proteinExistence type="predicted"/>
<dbReference type="PANTHER" id="PTHR11439:SF483">
    <property type="entry name" value="PEPTIDE SYNTHASE GLIP-LIKE, PUTATIVE (AFU_ORTHOLOGUE AFUA_3G12920)-RELATED"/>
    <property type="match status" value="1"/>
</dbReference>
<organism evidence="3 4">
    <name type="scientific">Dioscorea cayennensis subsp. rotundata</name>
    <name type="common">White Guinea yam</name>
    <name type="synonym">Dioscorea rotundata</name>
    <dbReference type="NCBI Taxonomy" id="55577"/>
    <lineage>
        <taxon>Eukaryota</taxon>
        <taxon>Viridiplantae</taxon>
        <taxon>Streptophyta</taxon>
        <taxon>Embryophyta</taxon>
        <taxon>Tracheophyta</taxon>
        <taxon>Spermatophyta</taxon>
        <taxon>Magnoliopsida</taxon>
        <taxon>Liliopsida</taxon>
        <taxon>Dioscoreales</taxon>
        <taxon>Dioscoreaceae</taxon>
        <taxon>Dioscorea</taxon>
    </lineage>
</organism>
<accession>A0AB40CAH4</accession>
<evidence type="ECO:0000259" key="2">
    <source>
        <dbReference type="Pfam" id="PF07727"/>
    </source>
</evidence>
<name>A0AB40CAH4_DIOCR</name>
<dbReference type="CDD" id="cd09272">
    <property type="entry name" value="RNase_HI_RT_Ty1"/>
    <property type="match status" value="1"/>
</dbReference>
<sequence>MGFQRSKNEPIVYMQVSKNLDILLLCLYVDDIIFMGSSMAMVNKFRESMMNTFDMTDLGLLQYFLGLEVTQKNGTIFVSQRKYVEDLDKKFGMSNCKHMTTPLNINEKLQNNDSSGLANEKKYRSDDGGILCLTHTRLDLMFAVGPKFKITSYIDSDWGVSIDDWRSTTSWVFNLGSRAIAWALKKQEITALSSTEAEYIAATTNEQVADILTKVLSAAKHEYF</sequence>
<dbReference type="RefSeq" id="XP_039135777.1">
    <property type="nucleotide sequence ID" value="XM_039279843.1"/>
</dbReference>
<gene>
    <name evidence="4" type="primary">LOC120273207</name>
</gene>
<protein>
    <submittedName>
        <fullName evidence="4">Uncharacterized mitochondrial protein AtMg00810-like</fullName>
    </submittedName>
</protein>
<evidence type="ECO:0000313" key="4">
    <source>
        <dbReference type="RefSeq" id="XP_039135777.1"/>
    </source>
</evidence>
<keyword evidence="3" id="KW-1185">Reference proteome</keyword>
<evidence type="ECO:0000313" key="3">
    <source>
        <dbReference type="Proteomes" id="UP001515500"/>
    </source>
</evidence>
<dbReference type="GeneID" id="120273207"/>
<keyword evidence="1" id="KW-1133">Transmembrane helix</keyword>
<keyword evidence="1" id="KW-0812">Transmembrane</keyword>
<dbReference type="Pfam" id="PF07727">
    <property type="entry name" value="RVT_2"/>
    <property type="match status" value="1"/>
</dbReference>
<keyword evidence="1" id="KW-0472">Membrane</keyword>
<feature type="domain" description="Reverse transcriptase Ty1/copia-type" evidence="2">
    <location>
        <begin position="2"/>
        <end position="103"/>
    </location>
</feature>
<dbReference type="PANTHER" id="PTHR11439">
    <property type="entry name" value="GAG-POL-RELATED RETROTRANSPOSON"/>
    <property type="match status" value="1"/>
</dbReference>
<feature type="transmembrane region" description="Helical" evidence="1">
    <location>
        <begin position="22"/>
        <end position="42"/>
    </location>
</feature>
<reference evidence="4" key="1">
    <citation type="submission" date="2025-08" db="UniProtKB">
        <authorList>
            <consortium name="RefSeq"/>
        </authorList>
    </citation>
    <scope>IDENTIFICATION</scope>
</reference>
<dbReference type="AlphaFoldDB" id="A0AB40CAH4"/>